<protein>
    <submittedName>
        <fullName evidence="2">Uncharacterized protein</fullName>
    </submittedName>
</protein>
<proteinExistence type="predicted"/>
<reference evidence="2 3" key="1">
    <citation type="submission" date="2024-08" db="EMBL/GenBank/DDBJ databases">
        <authorList>
            <person name="Paterson S."/>
        </authorList>
    </citation>
    <scope>NUCLEOTIDE SEQUENCE [LARGE SCALE GENOMIC DNA]</scope>
</reference>
<dbReference type="EMBL" id="CANUEZ050000193">
    <property type="protein sequence ID" value="CAM0512094.1"/>
    <property type="molecule type" value="Genomic_DNA"/>
</dbReference>
<evidence type="ECO:0000313" key="3">
    <source>
        <dbReference type="Proteomes" id="UP001189180"/>
    </source>
</evidence>
<accession>A0ABC9HG34</accession>
<evidence type="ECO:0000313" key="2">
    <source>
        <dbReference type="EMBL" id="CAM0512094.1"/>
    </source>
</evidence>
<sequence length="162" mass="18014">MLAQTTLQFSPNRSHGSSADLNRDLRSGQRWSIWRASEQFEAACRNSIRQPPYTSPFRVVKSRAKTFVTNVSRLHDTVAVDSLEPTVFECEPPAQYTPTQDAQSSASSEFTLESTTITPSENSEVSPSESPTVPATWSSRRGCQLLSPVRFADFVTIYTTDC</sequence>
<organism evidence="2 3">
    <name type="scientific">Fasciola hepatica</name>
    <name type="common">Liver fluke</name>
    <dbReference type="NCBI Taxonomy" id="6192"/>
    <lineage>
        <taxon>Eukaryota</taxon>
        <taxon>Metazoa</taxon>
        <taxon>Spiralia</taxon>
        <taxon>Lophotrochozoa</taxon>
        <taxon>Platyhelminthes</taxon>
        <taxon>Trematoda</taxon>
        <taxon>Digenea</taxon>
        <taxon>Plagiorchiida</taxon>
        <taxon>Echinostomata</taxon>
        <taxon>Echinostomatoidea</taxon>
        <taxon>Fasciolidae</taxon>
        <taxon>Fasciola</taxon>
    </lineage>
</organism>
<dbReference type="AlphaFoldDB" id="A0ABC9HG34"/>
<feature type="compositionally biased region" description="Polar residues" evidence="1">
    <location>
        <begin position="1"/>
        <end position="20"/>
    </location>
</feature>
<feature type="region of interest" description="Disordered" evidence="1">
    <location>
        <begin position="92"/>
        <end position="137"/>
    </location>
</feature>
<name>A0ABC9HG34_FASHE</name>
<evidence type="ECO:0000256" key="1">
    <source>
        <dbReference type="SAM" id="MobiDB-lite"/>
    </source>
</evidence>
<gene>
    <name evidence="2" type="ORF">FHB240107_LOCUS4490</name>
</gene>
<dbReference type="Proteomes" id="UP001189180">
    <property type="component" value="Unassembled WGS sequence"/>
</dbReference>
<comment type="caution">
    <text evidence="2">The sequence shown here is derived from an EMBL/GenBank/DDBJ whole genome shotgun (WGS) entry which is preliminary data.</text>
</comment>
<feature type="region of interest" description="Disordered" evidence="1">
    <location>
        <begin position="1"/>
        <end position="22"/>
    </location>
</feature>
<feature type="compositionally biased region" description="Low complexity" evidence="1">
    <location>
        <begin position="118"/>
        <end position="134"/>
    </location>
</feature>
<keyword evidence="3" id="KW-1185">Reference proteome</keyword>
<feature type="compositionally biased region" description="Polar residues" evidence="1">
    <location>
        <begin position="96"/>
        <end position="117"/>
    </location>
</feature>